<sequence>MAGAMHSGSNTPASIAWATGTGMRPINDDSPDHRPVTTNNTPVMRNAPTAAGQPPATAPVAASSAAPGVDQAEVIGMRKR</sequence>
<name>A0A916WVE3_9ACTN</name>
<protein>
    <submittedName>
        <fullName evidence="2">Uncharacterized protein</fullName>
    </submittedName>
</protein>
<feature type="compositionally biased region" description="Basic and acidic residues" evidence="1">
    <location>
        <begin position="26"/>
        <end position="35"/>
    </location>
</feature>
<reference evidence="2" key="2">
    <citation type="submission" date="2020-09" db="EMBL/GenBank/DDBJ databases">
        <authorList>
            <person name="Sun Q."/>
            <person name="Zhou Y."/>
        </authorList>
    </citation>
    <scope>NUCLEOTIDE SEQUENCE</scope>
    <source>
        <strain evidence="2">CGMCC 1.12827</strain>
    </source>
</reference>
<proteinExistence type="predicted"/>
<feature type="compositionally biased region" description="Low complexity" evidence="1">
    <location>
        <begin position="47"/>
        <end position="67"/>
    </location>
</feature>
<dbReference type="AlphaFoldDB" id="A0A916WVE3"/>
<dbReference type="EMBL" id="BMGC01000017">
    <property type="protein sequence ID" value="GGB35684.1"/>
    <property type="molecule type" value="Genomic_DNA"/>
</dbReference>
<reference evidence="2" key="1">
    <citation type="journal article" date="2014" name="Int. J. Syst. Evol. Microbiol.">
        <title>Complete genome sequence of Corynebacterium casei LMG S-19264T (=DSM 44701T), isolated from a smear-ripened cheese.</title>
        <authorList>
            <consortium name="US DOE Joint Genome Institute (JGI-PGF)"/>
            <person name="Walter F."/>
            <person name="Albersmeier A."/>
            <person name="Kalinowski J."/>
            <person name="Ruckert C."/>
        </authorList>
    </citation>
    <scope>NUCLEOTIDE SEQUENCE</scope>
    <source>
        <strain evidence="2">CGMCC 1.12827</strain>
    </source>
</reference>
<evidence type="ECO:0000313" key="2">
    <source>
        <dbReference type="EMBL" id="GGB35684.1"/>
    </source>
</evidence>
<gene>
    <name evidence="2" type="ORF">GCM10011489_24650</name>
</gene>
<comment type="caution">
    <text evidence="2">The sequence shown here is derived from an EMBL/GenBank/DDBJ whole genome shotgun (WGS) entry which is preliminary data.</text>
</comment>
<dbReference type="Proteomes" id="UP000621454">
    <property type="component" value="Unassembled WGS sequence"/>
</dbReference>
<keyword evidence="3" id="KW-1185">Reference proteome</keyword>
<evidence type="ECO:0000313" key="3">
    <source>
        <dbReference type="Proteomes" id="UP000621454"/>
    </source>
</evidence>
<feature type="region of interest" description="Disordered" evidence="1">
    <location>
        <begin position="1"/>
        <end position="80"/>
    </location>
</feature>
<evidence type="ECO:0000256" key="1">
    <source>
        <dbReference type="SAM" id="MobiDB-lite"/>
    </source>
</evidence>
<accession>A0A916WVE3</accession>
<organism evidence="2 3">
    <name type="scientific">Gordonia jinhuaensis</name>
    <dbReference type="NCBI Taxonomy" id="1517702"/>
    <lineage>
        <taxon>Bacteria</taxon>
        <taxon>Bacillati</taxon>
        <taxon>Actinomycetota</taxon>
        <taxon>Actinomycetes</taxon>
        <taxon>Mycobacteriales</taxon>
        <taxon>Gordoniaceae</taxon>
        <taxon>Gordonia</taxon>
    </lineage>
</organism>